<feature type="compositionally biased region" description="Basic and acidic residues" evidence="1">
    <location>
        <begin position="1123"/>
        <end position="1148"/>
    </location>
</feature>
<dbReference type="InterPro" id="IPR040824">
    <property type="entry name" value="LPD3"/>
</dbReference>
<feature type="region of interest" description="Disordered" evidence="1">
    <location>
        <begin position="1"/>
        <end position="32"/>
    </location>
</feature>
<evidence type="ECO:0000259" key="3">
    <source>
        <dbReference type="Pfam" id="PF18798"/>
    </source>
</evidence>
<feature type="compositionally biased region" description="Low complexity" evidence="1">
    <location>
        <begin position="731"/>
        <end position="745"/>
    </location>
</feature>
<sequence>MSDTDWEKGDLRPPSTSATDWEKGELKPPSSRSALAVANDTVIEAANAAAGGVSAAANFVKPGNAISKFIDDKIIKAGEESQSDVVKASKKKFRDDVEGADGVGGELKAVGSYVLENPVLSAAQAAGSFVGPGAAIKGAGAAARAVGAGAKAVERAGLAGSAAAGGAMAGGDAAGTAYDLASKAGATDEQATAAGRQASVIPAIVGGAGSLVGAERLVAGAKGFGGSALARAGKTAAVEAAQEGFEEGITQYEGQRAAVPFDPTIDPTKGVAAAAGMGAALGGITGGGVSLLTGGHGGAEAPAPVAAPLLLRNEPDPLVGFPDGTIGRRSEIDAYLASLPEDQRAAARARMMGLAPEAVAPAPASVPAAAEDARRSAITRLNELNQQERGEPAVAQVAPPDGAAALAQQRTAEEAARQAEIEASRAVTGPDDEILQSIGATDAAPMLPSQRMGLDPAAGPLSSAAVVAVDSGASQQLVAQAALQQAAEEAKEQGDTEQVGLDFSAERPGREQLVEAHAADLRERLDFLQQQGRAGGWDARLIAERDRVQAELDALAPAVAASAPAPTSVTEGVAQARARRGASKGTAPAPATVPARGAAVPSDAVAARPSAWRTNPLQARKVAKSLGIDAGGLRTPQIVAAIDSRDAQVQTQPQGGEDVAAARGVRVADDGARSPAGAAPNTAGRPARDTQPDGATAARGADTGGAVSPVLEAVPDAARASERQPPLSENAAPAAAVDAAAHEAATSPLNATPEPTPAQKDAGNYKLGHLSGADVQGLRISIENPQGSTRSGTSPDGVEWSNTMAAHYGYVKGTEAADGDHVDVFVGPHAATAPTVYVVDQVNADGSYDEAKALFGFNTEAEAVAAYRGSYDADWKVGPITAMSVDEFKAGLAAGRFKNALSPSLQPAARSARGVLAKMQKAKVQREAKAASSPPPVQNGKSFGELYHGTPLPFERFDADRLGQMGSGEDHQGRAVYLTSDRTGYARFFARNAVAKRANKDASLSEEQREALYDSDGVILRVRLSPKARIYDMRAGEQPADLQRLFEAANSEKAAGEEFRRRLMDMGYDGVAFNEPVAPEGWQTDPNATTVAVYRTELAQVQGSEAPTRSTESDAPPASAETAPRDDRIVDFGEKIGGARKDRAEKTGTRASAAPKDDRPAWARRFEVSQIAKSRNPAEEGRWVIRDKRSLDFMKQPRQVGRDNFATREAAEAAIPLAAVSLKHRAVPMRDGNFEIWRDVTDRKRVKVVDQAFESREAALRYMAENAQAIIETNTTFGEADLPRPASEQRVGVERRTGDVKDGDFGGTFGFRGVEFGNWNNQVDRQQLLNDAYDGLLDLAEVMGIPPRAISLDGELALAFGARGSGLSGARAHYEPAKAVINLTKMNGAGSLAHEWFHAMDHYFGRQDGKSSTEWVTDKDGTRSLKVGPAFEGEAASGGLRGERSGVRAEVREAYDGLMRTIAKKSEHYVEDTANADRFVARAREGVQHRLADIRAGLAQALDARYFKRNNKPATSEQLAEFDTVTQQILDGVALDLRLGEKTGKSRGVLAGVRWTNDALEKISAIMKAARGRNGFGADGNGPLDKLRSDMQLYSARLKMLAEAQQGSEKTRMVPTQFVMDAKELDQGRGTDYWTTPHEMAARAFQGYVEDKITERGGASPFLNFGPENVAIPTPWGFKRPFPHGAERVAINKALDRLVDVIQAREGEGGNVALFRRSEDGLAGLTPAVANAMRALSRPSYSPEARMQAVTGVQKTVDAIRAAWGNGPDVVVAFDMGDPVVPAAARRADLKQRSGGARGAPEGFYYRGKAYLMASRLASAEDAARVLFHEVLGHHGLRGHFGKRLDGVLNQIATMRRSDVDAKIKEYGLRGVNKLDRRAAAEEVLAEMAQRTPELHFVRRAVAAIRAWLREHVPGFRGLRLTDDEIIRNFILPARQFVERGASAAAPDAGPSFSRAEDAAAPQRQASTFAEARAAAKAFQGTPLLNTETGMQAVVSRNSLDKMLSAKAVGKSASPAAHSLAVANLDALFERAVLGWSKPDREGNSNISAVHRFFVPMTRNGRELLVKLTVKETAIERDPNPLYTVEAVEFNEKSPAAQWVAASADADGINLTSIRSAGEVLSLAEQIERGNAAGGEGDDADIMFSRSKVAGYARTATAELNKTFSAPGTLSWWHKTVGTMYNLAERSPAFKSVFDAAQGFVDDVSFFANDAAELAPKLLPKLETWRDIKKSPVAAADNRAIAKPVFEGTLTWARDEQGKAVPVQSLIDAAAGLTSEQKAQRLLRNGHLDERMLKAWQGMPLESYEKAVGTRFESRMLQPGVVWSDAELRSMFNLNDGQVELYREFRNATDRSLDTMARADMLRFAGDDAKGLRGIVMDAPDAQTAAVLIRDHLVQLAGDQPDRATLLLNTANGIIDRADKVRDLQARGYAPLSRFGRFTVDAVNAAGERQYFGLFETAREANTMAARMREEFGETGVSQGTLSEEAFKMFAGVTPETLELFGNALGLDSTGDSAQDKAFQDYLRLTKTNRSAMRRLIHRKGIAGFSEEVGRVLATFVYSNARQTAAGLHMGDLGEAVTAIPKEQGELKDAAVRLAEYVKNPQEEAQAVRGLLFAQYLGGSIASALVNALQPVQVTFPWLSQYGGAKAAAAQIGRAAKNLAARRKNYEPDLAAALKRAEAEGVVAPQEVHQLMAQARGAGSLRSGDGTRGGDLRALGQNALSRVSLAWGKVFGAAEQLNRRITFIAAYRTAKAQGIADPAGFARQAITETQFLYSKANKMEWGRGAVGGTLMTFKTYSVAYLELLHRMYTQGGPEGKRAALLALGMLMLMGGAGGLPFAEDLEDAADGLAQMMGYNFSSKKARQEFLESMLPRGIAQFIDKGVSGLPGAPLDVSGRLGMGNLIPGTGLLLEKTSHARDVLEIAGPAGDFASRILSGGRSVLTGDVGAGVLEMSPAAVRNAAKGADMAATGMYRDAKGYKVLDTNSLEAAMKAIGFQPGSVATIQEANRINQGAKAFYNLRAQEIRALWAQGIFESDPKKVQSARDQVATWNEKNPEQPMLVRIPDVMRRVREMRKTKDERIADTAPQAMRTRLREDSARARTAIGLE</sequence>
<evidence type="ECO:0000259" key="4">
    <source>
        <dbReference type="Pfam" id="PF18823"/>
    </source>
</evidence>
<dbReference type="Pfam" id="PF18798">
    <property type="entry name" value="LPD3"/>
    <property type="match status" value="1"/>
</dbReference>
<feature type="domain" description="Inorganic pyrophosphatase" evidence="4">
    <location>
        <begin position="758"/>
        <end position="890"/>
    </location>
</feature>
<protein>
    <recommendedName>
        <fullName evidence="7">Large polyvalent protein-associated domain-containing protein</fullName>
    </recommendedName>
</protein>
<dbReference type="eggNOG" id="COG1040">
    <property type="taxonomic scope" value="Bacteria"/>
</dbReference>
<dbReference type="STRING" id="595537.Varpa_2026"/>
<feature type="domain" description="Large polyvalent protein-associated" evidence="2">
    <location>
        <begin position="1625"/>
        <end position="1704"/>
    </location>
</feature>
<organism evidence="5 6">
    <name type="scientific">Variovorax paradoxus (strain EPS)</name>
    <dbReference type="NCBI Taxonomy" id="595537"/>
    <lineage>
        <taxon>Bacteria</taxon>
        <taxon>Pseudomonadati</taxon>
        <taxon>Pseudomonadota</taxon>
        <taxon>Betaproteobacteria</taxon>
        <taxon>Burkholderiales</taxon>
        <taxon>Comamonadaceae</taxon>
        <taxon>Variovorax</taxon>
    </lineage>
</organism>
<dbReference type="InterPro" id="IPR041047">
    <property type="entry name" value="LPD1"/>
</dbReference>
<feature type="domain" description="Large polyvalent protein-associated" evidence="3">
    <location>
        <begin position="1971"/>
        <end position="2077"/>
    </location>
</feature>
<dbReference type="eggNOG" id="COG0827">
    <property type="taxonomic scope" value="Bacteria"/>
</dbReference>
<feature type="compositionally biased region" description="Basic and acidic residues" evidence="1">
    <location>
        <begin position="1"/>
        <end position="11"/>
    </location>
</feature>
<feature type="compositionally biased region" description="Low complexity" evidence="1">
    <location>
        <begin position="693"/>
        <end position="706"/>
    </location>
</feature>
<dbReference type="InterPro" id="IPR041595">
    <property type="entry name" value="Inorganic_Pase"/>
</dbReference>
<dbReference type="HOGENOM" id="CLU_226626_0_0_4"/>
<dbReference type="eggNOG" id="COG0456">
    <property type="taxonomic scope" value="Bacteria"/>
</dbReference>
<dbReference type="Pfam" id="PF18796">
    <property type="entry name" value="LPD1"/>
    <property type="match status" value="1"/>
</dbReference>
<name>E6V9U6_VARPE</name>
<proteinExistence type="predicted"/>
<gene>
    <name evidence="5" type="ordered locus">Varpa_2026</name>
</gene>
<evidence type="ECO:0000256" key="1">
    <source>
        <dbReference type="SAM" id="MobiDB-lite"/>
    </source>
</evidence>
<reference evidence="5 6" key="2">
    <citation type="journal article" date="2013" name="Genome Announc.">
        <title>Genome of the Root-Associated Plant Growth-Promoting Bacterium Variovorax paradoxus Strain EPS.</title>
        <authorList>
            <person name="Han J.I."/>
            <person name="Spain J.C."/>
            <person name="Leadbetter J.R."/>
            <person name="Ovchinnikova G."/>
            <person name="Goodwin L.A."/>
            <person name="Han C.S."/>
            <person name="Woyke T."/>
            <person name="Davenport K.W."/>
            <person name="Orwin P.M."/>
        </authorList>
    </citation>
    <scope>NUCLEOTIDE SEQUENCE [LARGE SCALE GENOMIC DNA]</scope>
    <source>
        <strain evidence="5 6">EPS</strain>
    </source>
</reference>
<feature type="compositionally biased region" description="Polar residues" evidence="1">
    <location>
        <begin position="1100"/>
        <end position="1110"/>
    </location>
</feature>
<evidence type="ECO:0000313" key="6">
    <source>
        <dbReference type="Proteomes" id="UP000008917"/>
    </source>
</evidence>
<dbReference type="Proteomes" id="UP000008917">
    <property type="component" value="Chromosome"/>
</dbReference>
<dbReference type="eggNOG" id="COG0503">
    <property type="taxonomic scope" value="Bacteria"/>
</dbReference>
<dbReference type="KEGG" id="vpe:Varpa_2026"/>
<dbReference type="NCBIfam" id="NF032893">
    <property type="entry name" value="tail-700"/>
    <property type="match status" value="1"/>
</dbReference>
<evidence type="ECO:0008006" key="7">
    <source>
        <dbReference type="Google" id="ProtNLM"/>
    </source>
</evidence>
<dbReference type="EMBL" id="CP002417">
    <property type="protein sequence ID" value="ADU36234.1"/>
    <property type="molecule type" value="Genomic_DNA"/>
</dbReference>
<evidence type="ECO:0000313" key="5">
    <source>
        <dbReference type="EMBL" id="ADU36234.1"/>
    </source>
</evidence>
<reference evidence="6" key="1">
    <citation type="submission" date="2010-12" db="EMBL/GenBank/DDBJ databases">
        <title>Complete sequence of Variovorax paradoxus EPS.</title>
        <authorList>
            <consortium name="US DOE Joint Genome Institute"/>
            <person name="Lucas S."/>
            <person name="Copeland A."/>
            <person name="Lapidus A."/>
            <person name="Cheng J.-F."/>
            <person name="Goodwin L."/>
            <person name="Pitluck S."/>
            <person name="Teshima H."/>
            <person name="Detter J.C."/>
            <person name="Han C."/>
            <person name="Tapia R."/>
            <person name="Land M."/>
            <person name="Hauser L."/>
            <person name="Kyrpides N."/>
            <person name="Ivanova N."/>
            <person name="Ovchinnikova G."/>
            <person name="Orwin P."/>
            <person name="Han J.-I.G."/>
            <person name="Woyke T."/>
        </authorList>
    </citation>
    <scope>NUCLEOTIDE SEQUENCE [LARGE SCALE GENOMIC DNA]</scope>
    <source>
        <strain evidence="6">EPS</strain>
    </source>
</reference>
<feature type="region of interest" description="Disordered" evidence="1">
    <location>
        <begin position="578"/>
        <end position="612"/>
    </location>
</feature>
<dbReference type="Pfam" id="PF18823">
    <property type="entry name" value="InPase"/>
    <property type="match status" value="1"/>
</dbReference>
<evidence type="ECO:0000259" key="2">
    <source>
        <dbReference type="Pfam" id="PF18796"/>
    </source>
</evidence>
<feature type="region of interest" description="Disordered" evidence="1">
    <location>
        <begin position="1100"/>
        <end position="1158"/>
    </location>
</feature>
<feature type="region of interest" description="Disordered" evidence="1">
    <location>
        <begin position="668"/>
        <end position="765"/>
    </location>
</feature>
<dbReference type="RefSeq" id="WP_013540472.1">
    <property type="nucleotide sequence ID" value="NC_014931.1"/>
</dbReference>
<accession>E6V9U6</accession>
<dbReference type="eggNOG" id="COG3087">
    <property type="taxonomic scope" value="Bacteria"/>
</dbReference>